<evidence type="ECO:0000259" key="2">
    <source>
        <dbReference type="PROSITE" id="PS51208"/>
    </source>
</evidence>
<organism evidence="3 4">
    <name type="scientific">Microvirga mediterraneensis</name>
    <dbReference type="NCBI Taxonomy" id="2754695"/>
    <lineage>
        <taxon>Bacteria</taxon>
        <taxon>Pseudomonadati</taxon>
        <taxon>Pseudomonadota</taxon>
        <taxon>Alphaproteobacteria</taxon>
        <taxon>Hyphomicrobiales</taxon>
        <taxon>Methylobacteriaceae</taxon>
        <taxon>Microvirga</taxon>
    </lineage>
</organism>
<proteinExistence type="predicted"/>
<dbReference type="InterPro" id="IPR005546">
    <property type="entry name" value="Autotransporte_beta"/>
</dbReference>
<keyword evidence="4" id="KW-1185">Reference proteome</keyword>
<dbReference type="NCBIfam" id="TIGR02601">
    <property type="entry name" value="autotrns_rpt"/>
    <property type="match status" value="4"/>
</dbReference>
<name>A0A838BSF5_9HYPH</name>
<dbReference type="SUPFAM" id="SSF103515">
    <property type="entry name" value="Autotransporter"/>
    <property type="match status" value="1"/>
</dbReference>
<evidence type="ECO:0000313" key="3">
    <source>
        <dbReference type="EMBL" id="MBA1158744.1"/>
    </source>
</evidence>
<dbReference type="InterPro" id="IPR011050">
    <property type="entry name" value="Pectin_lyase_fold/virulence"/>
</dbReference>
<dbReference type="InterPro" id="IPR036709">
    <property type="entry name" value="Autotransporte_beta_dom_sf"/>
</dbReference>
<evidence type="ECO:0000313" key="4">
    <source>
        <dbReference type="Proteomes" id="UP000572984"/>
    </source>
</evidence>
<dbReference type="Pfam" id="PF03797">
    <property type="entry name" value="Autotransporter"/>
    <property type="match status" value="1"/>
</dbReference>
<dbReference type="Pfam" id="PF12951">
    <property type="entry name" value="PATR"/>
    <property type="match status" value="5"/>
</dbReference>
<comment type="caution">
    <text evidence="3">The sequence shown here is derived from an EMBL/GenBank/DDBJ whole genome shotgun (WGS) entry which is preliminary data.</text>
</comment>
<dbReference type="Gene3D" id="2.160.20.20">
    <property type="match status" value="2"/>
</dbReference>
<dbReference type="RefSeq" id="WP_181054102.1">
    <property type="nucleotide sequence ID" value="NZ_JACDXJ010000001.1"/>
</dbReference>
<dbReference type="AlphaFoldDB" id="A0A838BSF5"/>
<protein>
    <submittedName>
        <fullName evidence="3">Autotransporter domain-containing protein</fullName>
    </submittedName>
</protein>
<accession>A0A838BSF5</accession>
<dbReference type="SUPFAM" id="SSF51126">
    <property type="entry name" value="Pectin lyase-like"/>
    <property type="match status" value="2"/>
</dbReference>
<dbReference type="PROSITE" id="PS51208">
    <property type="entry name" value="AUTOTRANSPORTER"/>
    <property type="match status" value="1"/>
</dbReference>
<gene>
    <name evidence="3" type="ORF">H0S73_21820</name>
</gene>
<dbReference type="EMBL" id="JACDXJ010000001">
    <property type="protein sequence ID" value="MBA1158744.1"/>
    <property type="molecule type" value="Genomic_DNA"/>
</dbReference>
<evidence type="ECO:0000256" key="1">
    <source>
        <dbReference type="ARBA" id="ARBA00022729"/>
    </source>
</evidence>
<dbReference type="GO" id="GO:0019867">
    <property type="term" value="C:outer membrane"/>
    <property type="evidence" value="ECO:0007669"/>
    <property type="project" value="InterPro"/>
</dbReference>
<dbReference type="SMART" id="SM00869">
    <property type="entry name" value="Autotransporter"/>
    <property type="match status" value="1"/>
</dbReference>
<dbReference type="Proteomes" id="UP000572984">
    <property type="component" value="Unassembled WGS sequence"/>
</dbReference>
<dbReference type="NCBIfam" id="TIGR01414">
    <property type="entry name" value="autotrans_barl"/>
    <property type="match status" value="1"/>
</dbReference>
<feature type="domain" description="Autotransporter" evidence="2">
    <location>
        <begin position="964"/>
        <end position="1240"/>
    </location>
</feature>
<dbReference type="Gene3D" id="2.40.128.130">
    <property type="entry name" value="Autotransporter beta-domain"/>
    <property type="match status" value="1"/>
</dbReference>
<reference evidence="3 4" key="1">
    <citation type="submission" date="2020-07" db="EMBL/GenBank/DDBJ databases">
        <title>Draft genome and description of Microvirga mediterraneensis Marseille-Q2068 sp. nov.</title>
        <authorList>
            <person name="Boxberger M."/>
        </authorList>
    </citation>
    <scope>NUCLEOTIDE SEQUENCE [LARGE SCALE GENOMIC DNA]</scope>
    <source>
        <strain evidence="3 4">Marseille-Q2068</strain>
    </source>
</reference>
<sequence>MSTTPAASQAWWISDAAELNAAIGYENQYNVGTLFLITNSFTAANPTLVQVVPTIHLQNYAIGISGLSGAGGFNVYSYGLGTLTLTGINSFTGGLGINSATVRIDGGAALGGGAVALNSATLQLTNNASLYNGISLGNLGATIDTAGFSLTANGPISGPAGMFLIGGGTLTLTGANTYAGGTTVNNGRAIVAASGALGTGPVILNGDTASLSFDGAAVNAGPLNIALNDSSQLTFRNGASAGGSTITVAADATPRLGAGLFFGTGATADNATIVNELAPGYSGVTFRSGSNAGNATIENRNGSVTGFEGTSSGGSATITNRSFGTVLFQDSSTAGSATIINEASGQAYFSSNATGGNARMVNKAGGLVDISALNGAGITFGSIEGGGRFNLGSKTLTAGSNDRSTTVSGLIQGIGSLVKTGSGEMTLSGTNTYTGGTTITDGTIAVSQNTNLGASGDLTLDGGALRAISTFTTSRAVTLGPANGLFEVDAGANLTLDGVISGVGGLAKAGEGTLHLNHANTYSGGTQIHDGALYVGANGALGTGPVLVEGPTADVRLGPGVSAGDLAMTLDGGRLFFSDRSSAGNARIRSQAGGSVRFEGGASAGGAAFDNVGGTIAFTADSTADHAAINNRADGRIDLSGHTGPLAIGSLTGAGTVFLGGNTLILGRNNASSVLEGSLRDGGLMAGLGGGLIKAGTGALELTGASTYTGETLVQAGTLKVNGSLVSSPVTVQADAALSGAGTVGGILARYGSTIAPGNSIGALNVAGSVAFSAGSIYAVEIDSAGRSDLITATGAASLAGGTVQVLPDQGTGYKANSPYTILSARSGVTGTFTGTTGGEFAFIVPTLGYTNDKVTLTMVRKVEPQQPEPPLPPQPVAFHSVAQTRNQYTTADGVEALGAGNRLYDAVLGTSAPGARQAFDALSGEAHATAAGVALGDAERVRNGLLTRLRQPLAARPAQPDAPAPGRFALWGEGFGSWGRAGANGNAAGLDTATGGFILGADAPVADAVRLGLAGGLIRTGFDIDGRLASGRTESVFGALYGSGAWGGVTLRLGAASAGHALEVNRAIRFPGFRDQTGASYDGWSAQAFGEAGYRIDLGPVQLEPFAGAAVLRLHTDGFAEDGGAAALTGSARVHALATTTLGVRAEARLSDTVPLVARGLLGWRHAYGDVEPAALLAFGGGASVFSVAGTPVDRDALVAEAGLDWQASDAISLGVAYAGQIGAQAQEHAVKGNLTWRF</sequence>
<dbReference type="InterPro" id="IPR012332">
    <property type="entry name" value="Autotransporter_pectin_lyase_C"/>
</dbReference>
<dbReference type="InterPro" id="IPR006315">
    <property type="entry name" value="OM_autotransptr_brl_dom"/>
</dbReference>
<keyword evidence="1" id="KW-0732">Signal</keyword>
<dbReference type="InterPro" id="IPR013425">
    <property type="entry name" value="Autotrns_rpt"/>
</dbReference>